<comment type="caution">
    <text evidence="3">The sequence shown here is derived from an EMBL/GenBank/DDBJ whole genome shotgun (WGS) entry which is preliminary data.</text>
</comment>
<keyword evidence="2" id="KW-1133">Transmembrane helix</keyword>
<evidence type="ECO:0000256" key="1">
    <source>
        <dbReference type="SAM" id="MobiDB-lite"/>
    </source>
</evidence>
<evidence type="ECO:0000256" key="2">
    <source>
        <dbReference type="SAM" id="Phobius"/>
    </source>
</evidence>
<name>A0A1G2F7C5_9BACT</name>
<dbReference type="Proteomes" id="UP000179099">
    <property type="component" value="Unassembled WGS sequence"/>
</dbReference>
<proteinExistence type="predicted"/>
<feature type="transmembrane region" description="Helical" evidence="2">
    <location>
        <begin position="36"/>
        <end position="56"/>
    </location>
</feature>
<keyword evidence="2" id="KW-0812">Transmembrane</keyword>
<organism evidence="3 4">
    <name type="scientific">Candidatus Portnoybacteria bacterium RBG_19FT_COMBO_36_7</name>
    <dbReference type="NCBI Taxonomy" id="1801992"/>
    <lineage>
        <taxon>Bacteria</taxon>
        <taxon>Candidatus Portnoyibacteriota</taxon>
    </lineage>
</organism>
<reference evidence="3 4" key="1">
    <citation type="journal article" date="2016" name="Nat. Commun.">
        <title>Thousands of microbial genomes shed light on interconnected biogeochemical processes in an aquifer system.</title>
        <authorList>
            <person name="Anantharaman K."/>
            <person name="Brown C.T."/>
            <person name="Hug L.A."/>
            <person name="Sharon I."/>
            <person name="Castelle C.J."/>
            <person name="Probst A.J."/>
            <person name="Thomas B.C."/>
            <person name="Singh A."/>
            <person name="Wilkins M.J."/>
            <person name="Karaoz U."/>
            <person name="Brodie E.L."/>
            <person name="Williams K.H."/>
            <person name="Hubbard S.S."/>
            <person name="Banfield J.F."/>
        </authorList>
    </citation>
    <scope>NUCLEOTIDE SEQUENCE [LARGE SCALE GENOMIC DNA]</scope>
</reference>
<accession>A0A1G2F7C5</accession>
<gene>
    <name evidence="3" type="ORF">A2Y98_00625</name>
</gene>
<evidence type="ECO:0000313" key="3">
    <source>
        <dbReference type="EMBL" id="OGZ33965.1"/>
    </source>
</evidence>
<protein>
    <submittedName>
        <fullName evidence="3">Uncharacterized protein</fullName>
    </submittedName>
</protein>
<dbReference type="STRING" id="1801992.A2Y98_00625"/>
<dbReference type="AlphaFoldDB" id="A0A1G2F7C5"/>
<sequence length="138" mass="15578">MIIKIYLPLILIWSVNTMSLGDYLEKIQNKPRPVRVIIMWVGVAIFMTFFLILWVATIGSESSGQSAKDLASEYQFEQQVQSFSEAKEEIPSLWQSLKASISGLFESVNEEIDKEPETNIEVVPQTSDEKTVPPSVLP</sequence>
<keyword evidence="2" id="KW-0472">Membrane</keyword>
<feature type="region of interest" description="Disordered" evidence="1">
    <location>
        <begin position="116"/>
        <end position="138"/>
    </location>
</feature>
<dbReference type="EMBL" id="MHMW01000021">
    <property type="protein sequence ID" value="OGZ33965.1"/>
    <property type="molecule type" value="Genomic_DNA"/>
</dbReference>
<evidence type="ECO:0000313" key="4">
    <source>
        <dbReference type="Proteomes" id="UP000179099"/>
    </source>
</evidence>